<keyword evidence="8" id="KW-0833">Ubl conjugation pathway</keyword>
<dbReference type="Gene3D" id="3.30.40.10">
    <property type="entry name" value="Zinc/RING finger domain, C3HC4 (zinc finger)"/>
    <property type="match status" value="1"/>
</dbReference>
<dbReference type="GO" id="GO:0008270">
    <property type="term" value="F:zinc ion binding"/>
    <property type="evidence" value="ECO:0007669"/>
    <property type="project" value="UniProtKB-KW"/>
</dbReference>
<dbReference type="PANTHER" id="PTHR46632">
    <property type="entry name" value="E3 UBIQUITIN-PROTEIN LIGASE SINA-LIKE 4"/>
    <property type="match status" value="1"/>
</dbReference>
<dbReference type="InterPro" id="IPR049548">
    <property type="entry name" value="Sina-like_RING"/>
</dbReference>
<comment type="similarity">
    <text evidence="3">Belongs to the SINA (Seven in absentia) family.</text>
</comment>
<protein>
    <recommendedName>
        <fullName evidence="4">RING-type E3 ubiquitin transferase</fullName>
        <ecNumber evidence="4">2.3.2.27</ecNumber>
    </recommendedName>
</protein>
<dbReference type="PROSITE" id="PS51081">
    <property type="entry name" value="ZF_SIAH"/>
    <property type="match status" value="1"/>
</dbReference>
<keyword evidence="14" id="KW-1185">Reference proteome</keyword>
<comment type="function">
    <text evidence="10">E3 ubiquitin-protein ligase that mediates ubiquitination and subsequent proteasomal degradation of target proteins. E3 ubiquitin ligases accept ubiquitin from an E2 ubiquitin-conjugating enzyme in the form of a thioester and then directly transfers the ubiquitin to targeted substrates. It probably triggers the ubiquitin-mediated degradation of different substrates.</text>
</comment>
<dbReference type="PANTHER" id="PTHR46632:SF16">
    <property type="entry name" value="E3 UBIQUITIN-PROTEIN LIGASE SINA-LIKE 10"/>
    <property type="match status" value="1"/>
</dbReference>
<dbReference type="GO" id="GO:0016567">
    <property type="term" value="P:protein ubiquitination"/>
    <property type="evidence" value="ECO:0007669"/>
    <property type="project" value="UniProtKB-UniPathway"/>
</dbReference>
<evidence type="ECO:0000259" key="12">
    <source>
        <dbReference type="PROSITE" id="PS51081"/>
    </source>
</evidence>
<evidence type="ECO:0000256" key="2">
    <source>
        <dbReference type="ARBA" id="ARBA00004906"/>
    </source>
</evidence>
<feature type="domain" description="SIAH-type" evidence="12">
    <location>
        <begin position="107"/>
        <end position="165"/>
    </location>
</feature>
<dbReference type="Gramene" id="ESQ47264">
    <property type="protein sequence ID" value="ESQ47264"/>
    <property type="gene ID" value="EUTSA_v10028190mg"/>
</dbReference>
<name>V4LTW3_EUTSA</name>
<dbReference type="EC" id="2.3.2.27" evidence="4"/>
<dbReference type="Proteomes" id="UP000030689">
    <property type="component" value="Unassembled WGS sequence"/>
</dbReference>
<keyword evidence="5" id="KW-0808">Transferase</keyword>
<accession>V4LTW3</accession>
<evidence type="ECO:0000256" key="6">
    <source>
        <dbReference type="ARBA" id="ARBA00022723"/>
    </source>
</evidence>
<reference evidence="13 14" key="1">
    <citation type="journal article" date="2013" name="Front. Plant Sci.">
        <title>The Reference Genome of the Halophytic Plant Eutrema salsugineum.</title>
        <authorList>
            <person name="Yang R."/>
            <person name="Jarvis D.E."/>
            <person name="Chen H."/>
            <person name="Beilstein M.A."/>
            <person name="Grimwood J."/>
            <person name="Jenkins J."/>
            <person name="Shu S."/>
            <person name="Prochnik S."/>
            <person name="Xin M."/>
            <person name="Ma C."/>
            <person name="Schmutz J."/>
            <person name="Wing R.A."/>
            <person name="Mitchell-Olds T."/>
            <person name="Schumaker K.S."/>
            <person name="Wang X."/>
        </authorList>
    </citation>
    <scope>NUCLEOTIDE SEQUENCE [LARGE SCALE GENOMIC DNA]</scope>
</reference>
<keyword evidence="7 11" id="KW-0863">Zinc-finger</keyword>
<evidence type="ECO:0000256" key="9">
    <source>
        <dbReference type="ARBA" id="ARBA00022833"/>
    </source>
</evidence>
<comment type="pathway">
    <text evidence="2">Protein modification; protein ubiquitination.</text>
</comment>
<evidence type="ECO:0000313" key="14">
    <source>
        <dbReference type="Proteomes" id="UP000030689"/>
    </source>
</evidence>
<evidence type="ECO:0000256" key="11">
    <source>
        <dbReference type="PROSITE-ProRule" id="PRU00455"/>
    </source>
</evidence>
<evidence type="ECO:0000256" key="3">
    <source>
        <dbReference type="ARBA" id="ARBA00009119"/>
    </source>
</evidence>
<dbReference type="CDD" id="cd16571">
    <property type="entry name" value="RING-HC_SIAHs"/>
    <property type="match status" value="1"/>
</dbReference>
<proteinExistence type="inferred from homology"/>
<evidence type="ECO:0000256" key="10">
    <source>
        <dbReference type="ARBA" id="ARBA00024004"/>
    </source>
</evidence>
<dbReference type="InterPro" id="IPR044286">
    <property type="entry name" value="SINL_plant"/>
</dbReference>
<dbReference type="InterPro" id="IPR013010">
    <property type="entry name" value="Znf_SIAH"/>
</dbReference>
<dbReference type="AlphaFoldDB" id="V4LTW3"/>
<evidence type="ECO:0000256" key="4">
    <source>
        <dbReference type="ARBA" id="ARBA00012483"/>
    </source>
</evidence>
<dbReference type="InterPro" id="IPR013083">
    <property type="entry name" value="Znf_RING/FYVE/PHD"/>
</dbReference>
<dbReference type="EMBL" id="KI517416">
    <property type="protein sequence ID" value="ESQ47264.1"/>
    <property type="molecule type" value="Genomic_DNA"/>
</dbReference>
<gene>
    <name evidence="13" type="ORF">EUTSA_v10028190mg</name>
</gene>
<dbReference type="GO" id="GO:0061630">
    <property type="term" value="F:ubiquitin protein ligase activity"/>
    <property type="evidence" value="ECO:0007669"/>
    <property type="project" value="UniProtKB-EC"/>
</dbReference>
<dbReference type="SUPFAM" id="SSF49599">
    <property type="entry name" value="TRAF domain-like"/>
    <property type="match status" value="1"/>
</dbReference>
<dbReference type="Pfam" id="PF21362">
    <property type="entry name" value="Sina_RING"/>
    <property type="match status" value="1"/>
</dbReference>
<keyword evidence="9" id="KW-0862">Zinc</keyword>
<evidence type="ECO:0000256" key="7">
    <source>
        <dbReference type="ARBA" id="ARBA00022771"/>
    </source>
</evidence>
<dbReference type="KEGG" id="eus:EUTSA_v10028190mg"/>
<evidence type="ECO:0000313" key="13">
    <source>
        <dbReference type="EMBL" id="ESQ47264.1"/>
    </source>
</evidence>
<dbReference type="OrthoDB" id="4788989at2759"/>
<sequence length="290" mass="32831">MRNLSLAREQPSVQEEATLGHDKRFIKIAEEAADSTREDSNVSVYLLDKDLLECPTCCEPLTIPIYQCINGHIACSLCCKRVNNICPSCKFRVGYIRCRAMEKVIEEARVSCPNAKYGCKENVSYQNPSSHDKQCGFAPCSCPVRDCNYTGSHKDLKNHVNVEHKEGLVLFKWNTPLCIEPTLLSEEMTILREEKDGDLIVIQGFEGTDGIFVTLSCIAPLANEKVILSCSLELRTLRSTLKQEVTVKTIQKTSEEEPEEDFVLVPSYMRNGTYFLEISISRCWFTYFIA</sequence>
<evidence type="ECO:0000256" key="8">
    <source>
        <dbReference type="ARBA" id="ARBA00022786"/>
    </source>
</evidence>
<dbReference type="OMA" id="SCSYAKW"/>
<evidence type="ECO:0000256" key="5">
    <source>
        <dbReference type="ARBA" id="ARBA00022679"/>
    </source>
</evidence>
<comment type="catalytic activity">
    <reaction evidence="1">
        <text>S-ubiquitinyl-[E2 ubiquitin-conjugating enzyme]-L-cysteine + [acceptor protein]-L-lysine = [E2 ubiquitin-conjugating enzyme]-L-cysteine + N(6)-ubiquitinyl-[acceptor protein]-L-lysine.</text>
        <dbReference type="EC" id="2.3.2.27"/>
    </reaction>
</comment>
<evidence type="ECO:0000256" key="1">
    <source>
        <dbReference type="ARBA" id="ARBA00000900"/>
    </source>
</evidence>
<organism evidence="13 14">
    <name type="scientific">Eutrema salsugineum</name>
    <name type="common">Saltwater cress</name>
    <name type="synonym">Sisymbrium salsugineum</name>
    <dbReference type="NCBI Taxonomy" id="72664"/>
    <lineage>
        <taxon>Eukaryota</taxon>
        <taxon>Viridiplantae</taxon>
        <taxon>Streptophyta</taxon>
        <taxon>Embryophyta</taxon>
        <taxon>Tracheophyta</taxon>
        <taxon>Spermatophyta</taxon>
        <taxon>Magnoliopsida</taxon>
        <taxon>eudicotyledons</taxon>
        <taxon>Gunneridae</taxon>
        <taxon>Pentapetalae</taxon>
        <taxon>rosids</taxon>
        <taxon>malvids</taxon>
        <taxon>Brassicales</taxon>
        <taxon>Brassicaceae</taxon>
        <taxon>Eutremeae</taxon>
        <taxon>Eutrema</taxon>
    </lineage>
</organism>
<dbReference type="Pfam" id="PF21361">
    <property type="entry name" value="Sina_ZnF"/>
    <property type="match status" value="1"/>
</dbReference>
<keyword evidence="6" id="KW-0479">Metal-binding</keyword>
<dbReference type="UniPathway" id="UPA00143"/>
<dbReference type="STRING" id="72664.V4LTW3"/>
<dbReference type="eggNOG" id="KOG3002">
    <property type="taxonomic scope" value="Eukaryota"/>
</dbReference>